<dbReference type="RefSeq" id="WP_326836867.1">
    <property type="nucleotide sequence ID" value="NZ_CP142149.1"/>
</dbReference>
<dbReference type="PRINTS" id="PR00111">
    <property type="entry name" value="ABHYDROLASE"/>
</dbReference>
<sequence length="275" mass="29810">MAYLETPDVVLFFEDHWPAGDRPGPPLVLLHGWACDSADWTDLAGRFTARHRVVTVDLRGNGRSSTSADGYSPAAMARDVAGILDVLDTGPAVVVGHSAGAEVAAALAVAHPDHVRGVVAVDPAYGFALADGERLREVSRQLAGPDPIRIALDYFSRFDANPATPRALAELHLASARRARPEVVRAMFDEFAFGAGSFHFRPDTDAYLARRRAPLLAFYRNEIRAAAGREFARGEADRVLTYPGAGHWLHQEQPDRFTADVEQWLGDPTTTGADS</sequence>
<dbReference type="PANTHER" id="PTHR43798">
    <property type="entry name" value="MONOACYLGLYCEROL LIPASE"/>
    <property type="match status" value="1"/>
</dbReference>
<reference evidence="2 3" key="1">
    <citation type="journal article" date="2015" name="Int. J. Syst. Evol. Microbiol.">
        <title>Amycolatopsis rhabdoformis sp. nov., an actinomycete isolated from a tropical forest soil.</title>
        <authorList>
            <person name="Souza W.R."/>
            <person name="Silva R.E."/>
            <person name="Goodfellow M."/>
            <person name="Busarakam K."/>
            <person name="Figueiro F.S."/>
            <person name="Ferreira D."/>
            <person name="Rodrigues-Filho E."/>
            <person name="Moraes L.A.B."/>
            <person name="Zucchi T.D."/>
        </authorList>
    </citation>
    <scope>NUCLEOTIDE SEQUENCE [LARGE SCALE GENOMIC DNA]</scope>
    <source>
        <strain evidence="2 3">NCIMB 14900</strain>
    </source>
</reference>
<dbReference type="Proteomes" id="UP001330812">
    <property type="component" value="Chromosome"/>
</dbReference>
<protein>
    <submittedName>
        <fullName evidence="2">Alpha/beta hydrolase</fullName>
    </submittedName>
</protein>
<dbReference type="InterPro" id="IPR029058">
    <property type="entry name" value="AB_hydrolase_fold"/>
</dbReference>
<accession>A0ABZ1II28</accession>
<name>A0ABZ1II28_9PSEU</name>
<dbReference type="InterPro" id="IPR000073">
    <property type="entry name" value="AB_hydrolase_1"/>
</dbReference>
<dbReference type="InterPro" id="IPR050266">
    <property type="entry name" value="AB_hydrolase_sf"/>
</dbReference>
<dbReference type="EMBL" id="CP142149">
    <property type="protein sequence ID" value="WSE34070.1"/>
    <property type="molecule type" value="Genomic_DNA"/>
</dbReference>
<proteinExistence type="predicted"/>
<dbReference type="InterPro" id="IPR000639">
    <property type="entry name" value="Epox_hydrolase-like"/>
</dbReference>
<dbReference type="Pfam" id="PF12697">
    <property type="entry name" value="Abhydrolase_6"/>
    <property type="match status" value="1"/>
</dbReference>
<organism evidence="2 3">
    <name type="scientific">Amycolatopsis rhabdoformis</name>
    <dbReference type="NCBI Taxonomy" id="1448059"/>
    <lineage>
        <taxon>Bacteria</taxon>
        <taxon>Bacillati</taxon>
        <taxon>Actinomycetota</taxon>
        <taxon>Actinomycetes</taxon>
        <taxon>Pseudonocardiales</taxon>
        <taxon>Pseudonocardiaceae</taxon>
        <taxon>Amycolatopsis</taxon>
    </lineage>
</organism>
<dbReference type="GO" id="GO:0016787">
    <property type="term" value="F:hydrolase activity"/>
    <property type="evidence" value="ECO:0007669"/>
    <property type="project" value="UniProtKB-KW"/>
</dbReference>
<keyword evidence="2" id="KW-0378">Hydrolase</keyword>
<dbReference type="PRINTS" id="PR00412">
    <property type="entry name" value="EPOXHYDRLASE"/>
</dbReference>
<keyword evidence="3" id="KW-1185">Reference proteome</keyword>
<evidence type="ECO:0000259" key="1">
    <source>
        <dbReference type="Pfam" id="PF12697"/>
    </source>
</evidence>
<feature type="domain" description="AB hydrolase-1" evidence="1">
    <location>
        <begin position="27"/>
        <end position="258"/>
    </location>
</feature>
<dbReference type="Gene3D" id="3.40.50.1820">
    <property type="entry name" value="alpha/beta hydrolase"/>
    <property type="match status" value="1"/>
</dbReference>
<gene>
    <name evidence="2" type="ORF">VSH64_18535</name>
</gene>
<evidence type="ECO:0000313" key="3">
    <source>
        <dbReference type="Proteomes" id="UP001330812"/>
    </source>
</evidence>
<dbReference type="SUPFAM" id="SSF53474">
    <property type="entry name" value="alpha/beta-Hydrolases"/>
    <property type="match status" value="1"/>
</dbReference>
<evidence type="ECO:0000313" key="2">
    <source>
        <dbReference type="EMBL" id="WSE34070.1"/>
    </source>
</evidence>